<dbReference type="GO" id="GO:0004553">
    <property type="term" value="F:hydrolase activity, hydrolyzing O-glycosyl compounds"/>
    <property type="evidence" value="ECO:0007669"/>
    <property type="project" value="InterPro"/>
</dbReference>
<proteinExistence type="predicted"/>
<dbReference type="Gene3D" id="2.60.120.200">
    <property type="match status" value="1"/>
</dbReference>
<gene>
    <name evidence="2" type="ORF">PV328_002477</name>
</gene>
<dbReference type="Proteomes" id="UP001168990">
    <property type="component" value="Unassembled WGS sequence"/>
</dbReference>
<dbReference type="AlphaFoldDB" id="A0AA39KJM4"/>
<evidence type="ECO:0000313" key="2">
    <source>
        <dbReference type="EMBL" id="KAK0163782.1"/>
    </source>
</evidence>
<comment type="caution">
    <text evidence="2">The sequence shown here is derived from an EMBL/GenBank/DDBJ whole genome shotgun (WGS) entry which is preliminary data.</text>
</comment>
<dbReference type="GO" id="GO:0005975">
    <property type="term" value="P:carbohydrate metabolic process"/>
    <property type="evidence" value="ECO:0007669"/>
    <property type="project" value="InterPro"/>
</dbReference>
<dbReference type="PROSITE" id="PS51762">
    <property type="entry name" value="GH16_2"/>
    <property type="match status" value="1"/>
</dbReference>
<dbReference type="InterPro" id="IPR013320">
    <property type="entry name" value="ConA-like_dom_sf"/>
</dbReference>
<dbReference type="EMBL" id="JAQQBS010001422">
    <property type="protein sequence ID" value="KAK0163782.1"/>
    <property type="molecule type" value="Genomic_DNA"/>
</dbReference>
<protein>
    <recommendedName>
        <fullName evidence="1">GH16 domain-containing protein</fullName>
    </recommendedName>
</protein>
<keyword evidence="3" id="KW-1185">Reference proteome</keyword>
<organism evidence="2 3">
    <name type="scientific">Microctonus aethiopoides</name>
    <dbReference type="NCBI Taxonomy" id="144406"/>
    <lineage>
        <taxon>Eukaryota</taxon>
        <taxon>Metazoa</taxon>
        <taxon>Ecdysozoa</taxon>
        <taxon>Arthropoda</taxon>
        <taxon>Hexapoda</taxon>
        <taxon>Insecta</taxon>
        <taxon>Pterygota</taxon>
        <taxon>Neoptera</taxon>
        <taxon>Endopterygota</taxon>
        <taxon>Hymenoptera</taxon>
        <taxon>Apocrita</taxon>
        <taxon>Ichneumonoidea</taxon>
        <taxon>Braconidae</taxon>
        <taxon>Euphorinae</taxon>
        <taxon>Microctonus</taxon>
    </lineage>
</organism>
<reference evidence="2" key="2">
    <citation type="submission" date="2023-03" db="EMBL/GenBank/DDBJ databases">
        <authorList>
            <person name="Inwood S.N."/>
            <person name="Skelly J.G."/>
            <person name="Guhlin J."/>
            <person name="Harrop T.W.R."/>
            <person name="Goldson S.G."/>
            <person name="Dearden P.K."/>
        </authorList>
    </citation>
    <scope>NUCLEOTIDE SEQUENCE</scope>
    <source>
        <strain evidence="2">Irish</strain>
        <tissue evidence="2">Whole body</tissue>
    </source>
</reference>
<sequence length="341" mass="39642">MNGVKVMCKNELIFEENFDQITGDEFADEDNYRYLNSSIWKREIKIPLDPDYEFCVYHKLEKSLKVKDGILEIIPSLLDESYGENITYFGRLQLAECSGLLSDECYRKATAYNIIPPVISARLMTKQSFTFRYGKIEIRAKLPEGDWLYPEMWLQPKYSTYGVGYSSGRVILGMARGNENLIDSRPNTKRDFSSRQLEFGLRTGPIGNVTEEKVIKEKQIGIWTEDFNVFTTIWNKNGFVFKVNDEVVGRVRQSQSNEQVNNMAPYDLEFYLMLGVGVGGMRVFPDETRSGYYEKPWKNVGAKAMLRFWQAKDQWLSSWKRGNKYKTSLKVDYVRVWSVGE</sequence>
<name>A0AA39KJM4_9HYME</name>
<dbReference type="InterPro" id="IPR000757">
    <property type="entry name" value="Beta-glucanase-like"/>
</dbReference>
<evidence type="ECO:0000259" key="1">
    <source>
        <dbReference type="PROSITE" id="PS51762"/>
    </source>
</evidence>
<dbReference type="SUPFAM" id="SSF49899">
    <property type="entry name" value="Concanavalin A-like lectins/glucanases"/>
    <property type="match status" value="1"/>
</dbReference>
<evidence type="ECO:0000313" key="3">
    <source>
        <dbReference type="Proteomes" id="UP001168990"/>
    </source>
</evidence>
<feature type="domain" description="GH16" evidence="1">
    <location>
        <begin position="12"/>
        <end position="341"/>
    </location>
</feature>
<dbReference type="PANTHER" id="PTHR10963:SF60">
    <property type="entry name" value="GRAM-NEGATIVE BACTERIA-BINDING PROTEIN 1-RELATED"/>
    <property type="match status" value="1"/>
</dbReference>
<accession>A0AA39KJM4</accession>
<reference evidence="2" key="1">
    <citation type="journal article" date="2023" name="bioRxiv">
        <title>Scaffold-level genome assemblies of two parasitoid biocontrol wasps reveal the parthenogenesis mechanism and an associated novel virus.</title>
        <authorList>
            <person name="Inwood S."/>
            <person name="Skelly J."/>
            <person name="Guhlin J."/>
            <person name="Harrop T."/>
            <person name="Goldson S."/>
            <person name="Dearden P."/>
        </authorList>
    </citation>
    <scope>NUCLEOTIDE SEQUENCE</scope>
    <source>
        <strain evidence="2">Irish</strain>
        <tissue evidence="2">Whole body</tissue>
    </source>
</reference>
<dbReference type="InterPro" id="IPR050546">
    <property type="entry name" value="Glycosyl_Hydrlase_16"/>
</dbReference>
<dbReference type="PANTHER" id="PTHR10963">
    <property type="entry name" value="GLYCOSYL HYDROLASE-RELATED"/>
    <property type="match status" value="1"/>
</dbReference>